<dbReference type="RefSeq" id="WP_009376836.1">
    <property type="nucleotide sequence ID" value="NZ_ALJD01000009.1"/>
</dbReference>
<dbReference type="InterPro" id="IPR032466">
    <property type="entry name" value="Metal_Hydrolase"/>
</dbReference>
<evidence type="ECO:0000256" key="1">
    <source>
        <dbReference type="ARBA" id="ARBA00001947"/>
    </source>
</evidence>
<dbReference type="GO" id="GO:0005829">
    <property type="term" value="C:cytosol"/>
    <property type="evidence" value="ECO:0007669"/>
    <property type="project" value="TreeGrafter"/>
</dbReference>
<dbReference type="InterPro" id="IPR050378">
    <property type="entry name" value="Metallo-dep_Hydrolases_sf"/>
</dbReference>
<dbReference type="eggNOG" id="arCOG00689">
    <property type="taxonomic scope" value="Archaea"/>
</dbReference>
<proteinExistence type="predicted"/>
<dbReference type="AlphaFoldDB" id="J3EUI0"/>
<gene>
    <name evidence="3" type="ORF">HSB1_34690</name>
</gene>
<dbReference type="GO" id="GO:0016812">
    <property type="term" value="F:hydrolase activity, acting on carbon-nitrogen (but not peptide) bonds, in cyclic amides"/>
    <property type="evidence" value="ECO:0007669"/>
    <property type="project" value="TreeGrafter"/>
</dbReference>
<dbReference type="PANTHER" id="PTHR11647">
    <property type="entry name" value="HYDRANTOINASE/DIHYDROPYRIMIDINASE FAMILY MEMBER"/>
    <property type="match status" value="1"/>
</dbReference>
<organism evidence="3 4">
    <name type="scientific">Halogranum salarium B-1</name>
    <dbReference type="NCBI Taxonomy" id="1210908"/>
    <lineage>
        <taxon>Archaea</taxon>
        <taxon>Methanobacteriati</taxon>
        <taxon>Methanobacteriota</taxon>
        <taxon>Stenosarchaea group</taxon>
        <taxon>Halobacteria</taxon>
        <taxon>Halobacteriales</taxon>
        <taxon>Haloferacaceae</taxon>
    </lineage>
</organism>
<dbReference type="InterPro" id="IPR011059">
    <property type="entry name" value="Metal-dep_hydrolase_composite"/>
</dbReference>
<feature type="domain" description="Amidohydrolase-related" evidence="2">
    <location>
        <begin position="267"/>
        <end position="450"/>
    </location>
</feature>
<dbReference type="InterPro" id="IPR006680">
    <property type="entry name" value="Amidohydro-rel"/>
</dbReference>
<dbReference type="SUPFAM" id="SSF51556">
    <property type="entry name" value="Metallo-dependent hydrolases"/>
    <property type="match status" value="1"/>
</dbReference>
<name>J3EUI0_9EURY</name>
<dbReference type="Gene3D" id="2.30.40.10">
    <property type="entry name" value="Urease, subunit C, domain 1"/>
    <property type="match status" value="1"/>
</dbReference>
<dbReference type="PATRIC" id="fig|1210908.3.peg.3305"/>
<sequence>MSDTEYDLVVSGGTVVTPEHGTFEADVAADGETISAIASPGTLSGATEIDATGKYVLPGAIDPHTHHGIYRGLEADAESESKSDLVGGVTTIGNYFRRAGAYADIMPDYFAQAEPNYYHDYFFSLGLLSMEHVEEIPTIVEEFGITTFKWYMNYKNAAREKFGVDCDMHDDFGDAFIQKLAEQDVPTTLGYHSENVEITNALAGGNVYVTSESEDAGDEVDEDEGYEVMVEEFPGYAETQSMVAGASLAKVHGYDDRFYAVHISAGQTADELAALHEAGYRTWGETCIHYLTLTTEECDERMKVNPPVRSKEDQETLWKRLADGTISTIGTDHCANLAENKFGEGIRDSLLGFPSTSVMLPLILSEGVNEGRISLERAVEVTSTNAAKAFNLYPKKGTVRVGSDADLAIVDLDETKTVTPELLHSVSGYSPYEGREVTGWPTQTVVKGQLAYDDGDVVGTKGHGTHVDRPV</sequence>
<evidence type="ECO:0000313" key="4">
    <source>
        <dbReference type="Proteomes" id="UP000007813"/>
    </source>
</evidence>
<comment type="caution">
    <text evidence="3">The sequence shown here is derived from an EMBL/GenBank/DDBJ whole genome shotgun (WGS) entry which is preliminary data.</text>
</comment>
<dbReference type="Pfam" id="PF01979">
    <property type="entry name" value="Amidohydro_1"/>
    <property type="match status" value="1"/>
</dbReference>
<accession>J3EUI0</accession>
<reference evidence="3 4" key="1">
    <citation type="journal article" date="2012" name="J. Bacteriol.">
        <title>Draft Genome Sequence of the Extremely Halophilic Archaeon Halogranum salarium B-1T.</title>
        <authorList>
            <person name="Kim K.K."/>
            <person name="Lee K.C."/>
            <person name="Lee J.S."/>
        </authorList>
    </citation>
    <scope>NUCLEOTIDE SEQUENCE [LARGE SCALE GENOMIC DNA]</scope>
    <source>
        <strain evidence="3 4">B-1</strain>
    </source>
</reference>
<dbReference type="PANTHER" id="PTHR11647:SF1">
    <property type="entry name" value="COLLAPSIN RESPONSE MEDIATOR PROTEIN"/>
    <property type="match status" value="1"/>
</dbReference>
<dbReference type="OrthoDB" id="42542at2157"/>
<dbReference type="SUPFAM" id="SSF51338">
    <property type="entry name" value="Composite domain of metallo-dependent hydrolases"/>
    <property type="match status" value="1"/>
</dbReference>
<dbReference type="EMBL" id="ALJD01000009">
    <property type="protein sequence ID" value="EJN58052.1"/>
    <property type="molecule type" value="Genomic_DNA"/>
</dbReference>
<evidence type="ECO:0000259" key="2">
    <source>
        <dbReference type="Pfam" id="PF01979"/>
    </source>
</evidence>
<comment type="cofactor">
    <cofactor evidence="1">
        <name>Zn(2+)</name>
        <dbReference type="ChEBI" id="CHEBI:29105"/>
    </cofactor>
</comment>
<evidence type="ECO:0000313" key="3">
    <source>
        <dbReference type="EMBL" id="EJN58052.1"/>
    </source>
</evidence>
<dbReference type="Proteomes" id="UP000007813">
    <property type="component" value="Unassembled WGS sequence"/>
</dbReference>
<dbReference type="Gene3D" id="3.20.20.140">
    <property type="entry name" value="Metal-dependent hydrolases"/>
    <property type="match status" value="1"/>
</dbReference>
<protein>
    <submittedName>
        <fullName evidence="3">D-hydantoinase</fullName>
    </submittedName>
</protein>